<gene>
    <name evidence="3" type="ORF">Y717_08440</name>
</gene>
<accession>A0A2T7SPK6</accession>
<keyword evidence="4" id="KW-1185">Reference proteome</keyword>
<keyword evidence="2" id="KW-1133">Transmembrane helix</keyword>
<feature type="region of interest" description="Disordered" evidence="1">
    <location>
        <begin position="1"/>
        <end position="33"/>
    </location>
</feature>
<feature type="compositionally biased region" description="Basic and acidic residues" evidence="1">
    <location>
        <begin position="7"/>
        <end position="24"/>
    </location>
</feature>
<reference evidence="3 4" key="1">
    <citation type="submission" date="2013-12" db="EMBL/GenBank/DDBJ databases">
        <title>Annotated genome of Streptomyces scopuliridis.</title>
        <authorList>
            <person name="Olson J.B."/>
        </authorList>
    </citation>
    <scope>NUCLEOTIDE SEQUENCE [LARGE SCALE GENOMIC DNA]</scope>
    <source>
        <strain evidence="3 4">RB72</strain>
    </source>
</reference>
<dbReference type="RefSeq" id="WP_030351692.1">
    <property type="nucleotide sequence ID" value="NZ_AZSP01000372.1"/>
</dbReference>
<keyword evidence="2" id="KW-0472">Membrane</keyword>
<sequence length="60" mass="6414">MASDADFYAHGRPENPQLPEDRPRGGGPKGPPPVHSTAWKVMAVVIAIIVLILVGILLFP</sequence>
<dbReference type="Proteomes" id="UP000245992">
    <property type="component" value="Unassembled WGS sequence"/>
</dbReference>
<dbReference type="AlphaFoldDB" id="A0A2T7SPK6"/>
<name>A0A2T7SPK6_9ACTN</name>
<protein>
    <submittedName>
        <fullName evidence="3">Uncharacterized protein</fullName>
    </submittedName>
</protein>
<evidence type="ECO:0000256" key="1">
    <source>
        <dbReference type="SAM" id="MobiDB-lite"/>
    </source>
</evidence>
<organism evidence="3 4">
    <name type="scientific">Streptomyces scopuliridis RB72</name>
    <dbReference type="NCBI Taxonomy" id="1440053"/>
    <lineage>
        <taxon>Bacteria</taxon>
        <taxon>Bacillati</taxon>
        <taxon>Actinomycetota</taxon>
        <taxon>Actinomycetes</taxon>
        <taxon>Kitasatosporales</taxon>
        <taxon>Streptomycetaceae</taxon>
        <taxon>Streptomyces</taxon>
    </lineage>
</organism>
<evidence type="ECO:0000313" key="3">
    <source>
        <dbReference type="EMBL" id="PVE04939.1"/>
    </source>
</evidence>
<evidence type="ECO:0000256" key="2">
    <source>
        <dbReference type="SAM" id="Phobius"/>
    </source>
</evidence>
<dbReference type="EMBL" id="AZSP01000372">
    <property type="protein sequence ID" value="PVE04939.1"/>
    <property type="molecule type" value="Genomic_DNA"/>
</dbReference>
<keyword evidence="2" id="KW-0812">Transmembrane</keyword>
<evidence type="ECO:0000313" key="4">
    <source>
        <dbReference type="Proteomes" id="UP000245992"/>
    </source>
</evidence>
<feature type="transmembrane region" description="Helical" evidence="2">
    <location>
        <begin position="38"/>
        <end position="59"/>
    </location>
</feature>
<proteinExistence type="predicted"/>
<comment type="caution">
    <text evidence="3">The sequence shown here is derived from an EMBL/GenBank/DDBJ whole genome shotgun (WGS) entry which is preliminary data.</text>
</comment>